<name>A0ABT5XG42_9EURY</name>
<sequence length="188" mass="20893">MLEMVTHHKIKWMATLLILLLAAADGACGDDEIRHFSAQYALDQASDSEVGSIFSIKMDINNNLNIISDAPSKDYNSLKSEISLDLNTIIEDSYQIDDIFGMKFTIPSSEISADQPSSITSDSPIIPFGSDITGSQGAEYLEWSYPAFSSWENPYDLDESIIEVTTSDPIFHKTYQMLDQIVISGMNF</sequence>
<gene>
    <name evidence="1" type="ORF">P0O24_08815</name>
</gene>
<dbReference type="RefSeq" id="WP_316969385.1">
    <property type="nucleotide sequence ID" value="NZ_JARFPL010000026.1"/>
</dbReference>
<reference evidence="1 2" key="1">
    <citation type="submission" date="2023-03" db="EMBL/GenBank/DDBJ databases">
        <title>Whole genome sequencing of Methanotrichaceae archaeon M04Ac.</title>
        <authorList>
            <person name="Khomyakova M.A."/>
            <person name="Merkel A.Y."/>
            <person name="Slobodkin A.I."/>
        </authorList>
    </citation>
    <scope>NUCLEOTIDE SEQUENCE [LARGE SCALE GENOMIC DNA]</scope>
    <source>
        <strain evidence="1 2">M04Ac</strain>
    </source>
</reference>
<protein>
    <submittedName>
        <fullName evidence="1">Uncharacterized protein</fullName>
    </submittedName>
</protein>
<accession>A0ABT5XG42</accession>
<proteinExistence type="predicted"/>
<evidence type="ECO:0000313" key="2">
    <source>
        <dbReference type="Proteomes" id="UP001215956"/>
    </source>
</evidence>
<organism evidence="1 2">
    <name type="scientific">Candidatus Methanocrinis alkalitolerans</name>
    <dbReference type="NCBI Taxonomy" id="3033395"/>
    <lineage>
        <taxon>Archaea</taxon>
        <taxon>Methanobacteriati</taxon>
        <taxon>Methanobacteriota</taxon>
        <taxon>Stenosarchaea group</taxon>
        <taxon>Methanomicrobia</taxon>
        <taxon>Methanotrichales</taxon>
        <taxon>Methanotrichaceae</taxon>
        <taxon>Methanocrinis</taxon>
    </lineage>
</organism>
<keyword evidence="2" id="KW-1185">Reference proteome</keyword>
<dbReference type="EMBL" id="JARFPL010000026">
    <property type="protein sequence ID" value="MDF0593684.1"/>
    <property type="molecule type" value="Genomic_DNA"/>
</dbReference>
<comment type="caution">
    <text evidence="1">The sequence shown here is derived from an EMBL/GenBank/DDBJ whole genome shotgun (WGS) entry which is preliminary data.</text>
</comment>
<evidence type="ECO:0000313" key="1">
    <source>
        <dbReference type="EMBL" id="MDF0593684.1"/>
    </source>
</evidence>
<dbReference type="Proteomes" id="UP001215956">
    <property type="component" value="Unassembled WGS sequence"/>
</dbReference>